<gene>
    <name evidence="1" type="ORF">J1C55_11000</name>
</gene>
<keyword evidence="2" id="KW-1185">Reference proteome</keyword>
<protein>
    <submittedName>
        <fullName evidence="1">Uncharacterized protein</fullName>
    </submittedName>
</protein>
<organism evidence="1 2">
    <name type="scientific">Winogradskyella immobilis</name>
    <dbReference type="NCBI Taxonomy" id="2816852"/>
    <lineage>
        <taxon>Bacteria</taxon>
        <taxon>Pseudomonadati</taxon>
        <taxon>Bacteroidota</taxon>
        <taxon>Flavobacteriia</taxon>
        <taxon>Flavobacteriales</taxon>
        <taxon>Flavobacteriaceae</taxon>
        <taxon>Winogradskyella</taxon>
    </lineage>
</organism>
<dbReference type="RefSeq" id="WP_227477610.1">
    <property type="nucleotide sequence ID" value="NZ_JAFMPT010000015.1"/>
</dbReference>
<dbReference type="EMBL" id="JAFMPT010000015">
    <property type="protein sequence ID" value="MCC1485119.1"/>
    <property type="molecule type" value="Genomic_DNA"/>
</dbReference>
<proteinExistence type="predicted"/>
<name>A0ABS8EPH2_9FLAO</name>
<sequence>MKHLMTFLFALTLLGNDNSNLTVMTDSTAIANCDAEIIVSNNMASKTMPYNEMVFDMEIKNISSSTQTYTLYTDFLDEDCSNKYIPRETGDSNTKLGVTILNVPNNTIELNSGKSQIFKVKLTLLDETKQKSWTCIEVNAKTSACNTVSRPQVLSVYVPNPNED</sequence>
<evidence type="ECO:0000313" key="2">
    <source>
        <dbReference type="Proteomes" id="UP000778797"/>
    </source>
</evidence>
<dbReference type="Gene3D" id="2.60.40.1710">
    <property type="entry name" value="Subtilisin-like superfamily"/>
    <property type="match status" value="1"/>
</dbReference>
<accession>A0ABS8EPH2</accession>
<evidence type="ECO:0000313" key="1">
    <source>
        <dbReference type="EMBL" id="MCC1485119.1"/>
    </source>
</evidence>
<comment type="caution">
    <text evidence="1">The sequence shown here is derived from an EMBL/GenBank/DDBJ whole genome shotgun (WGS) entry which is preliminary data.</text>
</comment>
<reference evidence="2" key="2">
    <citation type="submission" date="2023-07" db="EMBL/GenBank/DDBJ databases">
        <title>Genome of Winogradskyella sp. E313.</title>
        <authorList>
            <person name="Zhou Y."/>
        </authorList>
    </citation>
    <scope>NUCLEOTIDE SEQUENCE [LARGE SCALE GENOMIC DNA]</scope>
    <source>
        <strain evidence="2">E313</strain>
    </source>
</reference>
<dbReference type="Proteomes" id="UP000778797">
    <property type="component" value="Unassembled WGS sequence"/>
</dbReference>
<reference evidence="2" key="1">
    <citation type="submission" date="2021-03" db="EMBL/GenBank/DDBJ databases">
        <title>Genome of Cognatishimia sp. F0-27.</title>
        <authorList>
            <person name="Ping X."/>
        </authorList>
    </citation>
    <scope>NUCLEOTIDE SEQUENCE [LARGE SCALE GENOMIC DNA]</scope>
    <source>
        <strain evidence="2">E313</strain>
    </source>
</reference>